<protein>
    <submittedName>
        <fullName evidence="3">Hpt domain-containing protein</fullName>
    </submittedName>
</protein>
<dbReference type="Gene3D" id="1.20.120.160">
    <property type="entry name" value="HPT domain"/>
    <property type="match status" value="1"/>
</dbReference>
<proteinExistence type="predicted"/>
<dbReference type="InterPro" id="IPR008207">
    <property type="entry name" value="Sig_transdc_His_kin_Hpt_dom"/>
</dbReference>
<dbReference type="PROSITE" id="PS50894">
    <property type="entry name" value="HPT"/>
    <property type="match status" value="1"/>
</dbReference>
<dbReference type="GO" id="GO:0000160">
    <property type="term" value="P:phosphorelay signal transduction system"/>
    <property type="evidence" value="ECO:0007669"/>
    <property type="project" value="InterPro"/>
</dbReference>
<dbReference type="EMBL" id="RJUF01000018">
    <property type="protein sequence ID" value="MCP9762963.1"/>
    <property type="molecule type" value="Genomic_DNA"/>
</dbReference>
<organism evidence="3 4">
    <name type="scientific">Lacihabitans soyangensis</name>
    <dbReference type="NCBI Taxonomy" id="869394"/>
    <lineage>
        <taxon>Bacteria</taxon>
        <taxon>Pseudomonadati</taxon>
        <taxon>Bacteroidota</taxon>
        <taxon>Cytophagia</taxon>
        <taxon>Cytophagales</taxon>
        <taxon>Leadbetterellaceae</taxon>
        <taxon>Lacihabitans</taxon>
    </lineage>
</organism>
<gene>
    <name evidence="3" type="ORF">EGI31_08345</name>
</gene>
<evidence type="ECO:0000259" key="2">
    <source>
        <dbReference type="PROSITE" id="PS50894"/>
    </source>
</evidence>
<dbReference type="SUPFAM" id="SSF47226">
    <property type="entry name" value="Histidine-containing phosphotransfer domain, HPT domain"/>
    <property type="match status" value="1"/>
</dbReference>
<dbReference type="GO" id="GO:0004672">
    <property type="term" value="F:protein kinase activity"/>
    <property type="evidence" value="ECO:0007669"/>
    <property type="project" value="UniProtKB-ARBA"/>
</dbReference>
<evidence type="ECO:0000256" key="1">
    <source>
        <dbReference type="PROSITE-ProRule" id="PRU00110"/>
    </source>
</evidence>
<reference evidence="3 4" key="1">
    <citation type="submission" date="2018-11" db="EMBL/GenBank/DDBJ databases">
        <title>Novel bacteria species description.</title>
        <authorList>
            <person name="Han J.-H."/>
        </authorList>
    </citation>
    <scope>NUCLEOTIDE SEQUENCE [LARGE SCALE GENOMIC DNA]</scope>
    <source>
        <strain evidence="3 4">KCTC23259</strain>
    </source>
</reference>
<feature type="modified residue" description="Phosphohistidine" evidence="1">
    <location>
        <position position="58"/>
    </location>
</feature>
<feature type="domain" description="HPt" evidence="2">
    <location>
        <begin position="19"/>
        <end position="113"/>
    </location>
</feature>
<keyword evidence="1" id="KW-0597">Phosphoprotein</keyword>
<dbReference type="Proteomes" id="UP001204144">
    <property type="component" value="Unassembled WGS sequence"/>
</dbReference>
<sequence length="117" mass="13325">MNSNKLYNLSSLNLISNGDESFVKKMLMLFLEIAPTTLAEMEKAFLDEDYINLGKIAHRFKPTIETLNIEPIIGPIKEIELKAVDYGDSNKLRILLDMVITETNRVISQIKQDVIIL</sequence>
<accession>A0AAE3H1C0</accession>
<evidence type="ECO:0000313" key="3">
    <source>
        <dbReference type="EMBL" id="MCP9762963.1"/>
    </source>
</evidence>
<dbReference type="AlphaFoldDB" id="A0AAE3H1C0"/>
<dbReference type="InterPro" id="IPR036641">
    <property type="entry name" value="HPT_dom_sf"/>
</dbReference>
<comment type="caution">
    <text evidence="3">The sequence shown here is derived from an EMBL/GenBank/DDBJ whole genome shotgun (WGS) entry which is preliminary data.</text>
</comment>
<keyword evidence="4" id="KW-1185">Reference proteome</keyword>
<name>A0AAE3H1C0_9BACT</name>
<dbReference type="RefSeq" id="WP_255036740.1">
    <property type="nucleotide sequence ID" value="NZ_RJUF01000018.1"/>
</dbReference>
<evidence type="ECO:0000313" key="4">
    <source>
        <dbReference type="Proteomes" id="UP001204144"/>
    </source>
</evidence>